<protein>
    <submittedName>
        <fullName evidence="2">Site-specific recombinase</fullName>
    </submittedName>
</protein>
<dbReference type="OrthoDB" id="9769353at2"/>
<feature type="coiled-coil region" evidence="1">
    <location>
        <begin position="29"/>
        <end position="84"/>
    </location>
</feature>
<sequence length="166" mass="19400">MVKDKGFFFKMFLENINKVIAKESKVADIKRLTETIGLLEQDLSELVQLRLRKQIDDKFYNKEYAKITEKLESVSQEKNTIEMEYLDDMKYRDKLDAIGKIINNGDEPLTEFDDNLFVALIDKVLIKSPTHFVFILESGQEYEADYSSQQQTTHVETVCCLQKKDI</sequence>
<dbReference type="EMBL" id="OMOF01000937">
    <property type="protein sequence ID" value="SPF56670.1"/>
    <property type="molecule type" value="Genomic_DNA"/>
</dbReference>
<evidence type="ECO:0000313" key="3">
    <source>
        <dbReference type="Proteomes" id="UP000238916"/>
    </source>
</evidence>
<keyword evidence="1" id="KW-0175">Coiled coil</keyword>
<gene>
    <name evidence="2" type="ORF">SBF1_9420001</name>
</gene>
<evidence type="ECO:0000256" key="1">
    <source>
        <dbReference type="SAM" id="Coils"/>
    </source>
</evidence>
<reference evidence="3" key="1">
    <citation type="submission" date="2018-02" db="EMBL/GenBank/DDBJ databases">
        <authorList>
            <person name="Hausmann B."/>
        </authorList>
    </citation>
    <scope>NUCLEOTIDE SEQUENCE [LARGE SCALE GENOMIC DNA]</scope>
    <source>
        <strain evidence="3">Peat soil MAG SbF1</strain>
    </source>
</reference>
<evidence type="ECO:0000313" key="2">
    <source>
        <dbReference type="EMBL" id="SPF56670.1"/>
    </source>
</evidence>
<proteinExistence type="predicted"/>
<accession>A0A2U3LXL8</accession>
<dbReference type="Proteomes" id="UP000238916">
    <property type="component" value="Unassembled WGS sequence"/>
</dbReference>
<dbReference type="AlphaFoldDB" id="A0A2U3LXL8"/>
<organism evidence="2 3">
    <name type="scientific">Candidatus Desulfosporosinus infrequens</name>
    <dbReference type="NCBI Taxonomy" id="2043169"/>
    <lineage>
        <taxon>Bacteria</taxon>
        <taxon>Bacillati</taxon>
        <taxon>Bacillota</taxon>
        <taxon>Clostridia</taxon>
        <taxon>Eubacteriales</taxon>
        <taxon>Desulfitobacteriaceae</taxon>
        <taxon>Desulfosporosinus</taxon>
    </lineage>
</organism>
<name>A0A2U3LXL8_9FIRM</name>